<name>A0AAE0NAI0_9PEZI</name>
<feature type="region of interest" description="Disordered" evidence="10">
    <location>
        <begin position="497"/>
        <end position="517"/>
    </location>
</feature>
<keyword evidence="8 12" id="KW-0675">Receptor</keyword>
<feature type="transmembrane region" description="Helical" evidence="11">
    <location>
        <begin position="48"/>
        <end position="70"/>
    </location>
</feature>
<feature type="transmembrane region" description="Helical" evidence="11">
    <location>
        <begin position="259"/>
        <end position="280"/>
    </location>
</feature>
<sequence>MSSSNNDTQDGYVKAYLSINALFGFTTTPDDRIGSGAPYTNPALQVNLFFRLFLGILGVFITITPARLLWRNGEFAATVFCTIAIILNIIYVINASIWRDNNVQTWWAGYGWCDLETYVYFALHTAFCACPLEIMRGLATKVALQRVTNLSTSERRRQQITSALAIFTAPVVQVILTYFIKLRRYNIFPLIGCTTIYDPDWVFLTFFVIPTVLFTVAASVMAAITFIRYWRIQKSTQDVLGNAVDSVTLARQMRVRRKLYFLTLSVLVIIMPLILVLFAFNLRLGGTWSIPYDYNRIHFGPDPFNMEFISFSTSEFMSTNELVINYVPALTGFAMFFTFGTTPEAINQYRRYLLAAGLGRFFPKLLEEYVSRPRQASSRSSNIWSHWYAWTRSLRGSRHGTRSSQISRKNSILPIWEQLSSSRSATSSHPGGSQVSTSRHQPAQHNPWPDLAESDGLSPPSQLTTTHQTRKPWLFRTILAPMPTSLLSSSIFSRAKKNGEKVPESQSQSTQPVMTMEPPHNPVTVAQASQSPTSEKLERRDDGMDWSRWCGCSGSGSGNLASSPRVNTRVWSSDDEENSQAGSGLSEKKEADATASGVVRIETHIESSNESVEEALV</sequence>
<dbReference type="GO" id="GO:0005886">
    <property type="term" value="C:plasma membrane"/>
    <property type="evidence" value="ECO:0007669"/>
    <property type="project" value="TreeGrafter"/>
</dbReference>
<evidence type="ECO:0000256" key="5">
    <source>
        <dbReference type="ARBA" id="ARBA00022989"/>
    </source>
</evidence>
<dbReference type="CDD" id="cd14966">
    <property type="entry name" value="7tmD_STE3"/>
    <property type="match status" value="1"/>
</dbReference>
<gene>
    <name evidence="12" type="ORF">B0H63DRAFT_279410</name>
</gene>
<feature type="transmembrane region" description="Helical" evidence="11">
    <location>
        <begin position="160"/>
        <end position="181"/>
    </location>
</feature>
<keyword evidence="3" id="KW-0589">Pheromone response</keyword>
<keyword evidence="6" id="KW-0297">G-protein coupled receptor</keyword>
<dbReference type="EMBL" id="JAULSW010000007">
    <property type="protein sequence ID" value="KAK3375449.1"/>
    <property type="molecule type" value="Genomic_DNA"/>
</dbReference>
<comment type="caution">
    <text evidence="12">The sequence shown here is derived from an EMBL/GenBank/DDBJ whole genome shotgun (WGS) entry which is preliminary data.</text>
</comment>
<evidence type="ECO:0000256" key="4">
    <source>
        <dbReference type="ARBA" id="ARBA00022692"/>
    </source>
</evidence>
<comment type="subcellular location">
    <subcellularLocation>
        <location evidence="1">Membrane</location>
        <topology evidence="1">Multi-pass membrane protein</topology>
    </subcellularLocation>
</comment>
<protein>
    <submittedName>
        <fullName evidence="12">Pheromone A receptor-domain-containing protein</fullName>
    </submittedName>
</protein>
<reference evidence="12" key="2">
    <citation type="submission" date="2023-06" db="EMBL/GenBank/DDBJ databases">
        <authorList>
            <consortium name="Lawrence Berkeley National Laboratory"/>
            <person name="Haridas S."/>
            <person name="Hensen N."/>
            <person name="Bonometti L."/>
            <person name="Westerberg I."/>
            <person name="Brannstrom I.O."/>
            <person name="Guillou S."/>
            <person name="Cros-Aarteil S."/>
            <person name="Calhoun S."/>
            <person name="Kuo A."/>
            <person name="Mondo S."/>
            <person name="Pangilinan J."/>
            <person name="Riley R."/>
            <person name="LaButti K."/>
            <person name="Andreopoulos B."/>
            <person name="Lipzen A."/>
            <person name="Chen C."/>
            <person name="Yanf M."/>
            <person name="Daum C."/>
            <person name="Ng V."/>
            <person name="Clum A."/>
            <person name="Steindorff A."/>
            <person name="Ohm R."/>
            <person name="Martin F."/>
            <person name="Silar P."/>
            <person name="Natvig D."/>
            <person name="Lalanne C."/>
            <person name="Gautier V."/>
            <person name="Ament-velasquez S.L."/>
            <person name="Kruys A."/>
            <person name="Hutchinson M.I."/>
            <person name="Powell A.J."/>
            <person name="Barry K."/>
            <person name="Miller A.N."/>
            <person name="Grigoriev I.V."/>
            <person name="Debuchy R."/>
            <person name="Gladieux P."/>
            <person name="Thoren M.H."/>
            <person name="Johannesson H."/>
        </authorList>
    </citation>
    <scope>NUCLEOTIDE SEQUENCE</scope>
    <source>
        <strain evidence="12">CBS 232.78</strain>
    </source>
</reference>
<proteinExistence type="inferred from homology"/>
<feature type="transmembrane region" description="Helical" evidence="11">
    <location>
        <begin position="201"/>
        <end position="227"/>
    </location>
</feature>
<keyword evidence="13" id="KW-1185">Reference proteome</keyword>
<comment type="similarity">
    <text evidence="2">Belongs to the G-protein coupled receptor 4 family.</text>
</comment>
<accession>A0AAE0NAI0</accession>
<dbReference type="Pfam" id="PF02076">
    <property type="entry name" value="STE3"/>
    <property type="match status" value="1"/>
</dbReference>
<reference evidence="12" key="1">
    <citation type="journal article" date="2023" name="Mol. Phylogenet. Evol.">
        <title>Genome-scale phylogeny and comparative genomics of the fungal order Sordariales.</title>
        <authorList>
            <person name="Hensen N."/>
            <person name="Bonometti L."/>
            <person name="Westerberg I."/>
            <person name="Brannstrom I.O."/>
            <person name="Guillou S."/>
            <person name="Cros-Aarteil S."/>
            <person name="Calhoun S."/>
            <person name="Haridas S."/>
            <person name="Kuo A."/>
            <person name="Mondo S."/>
            <person name="Pangilinan J."/>
            <person name="Riley R."/>
            <person name="LaButti K."/>
            <person name="Andreopoulos B."/>
            <person name="Lipzen A."/>
            <person name="Chen C."/>
            <person name="Yan M."/>
            <person name="Daum C."/>
            <person name="Ng V."/>
            <person name="Clum A."/>
            <person name="Steindorff A."/>
            <person name="Ohm R.A."/>
            <person name="Martin F."/>
            <person name="Silar P."/>
            <person name="Natvig D.O."/>
            <person name="Lalanne C."/>
            <person name="Gautier V."/>
            <person name="Ament-Velasquez S.L."/>
            <person name="Kruys A."/>
            <person name="Hutchinson M.I."/>
            <person name="Powell A.J."/>
            <person name="Barry K."/>
            <person name="Miller A.N."/>
            <person name="Grigoriev I.V."/>
            <person name="Debuchy R."/>
            <person name="Gladieux P."/>
            <person name="Hiltunen Thoren M."/>
            <person name="Johannesson H."/>
        </authorList>
    </citation>
    <scope>NUCLEOTIDE SEQUENCE</scope>
    <source>
        <strain evidence="12">CBS 232.78</strain>
    </source>
</reference>
<feature type="region of interest" description="Disordered" evidence="10">
    <location>
        <begin position="554"/>
        <end position="596"/>
    </location>
</feature>
<dbReference type="GO" id="GO:0004932">
    <property type="term" value="F:mating-type factor pheromone receptor activity"/>
    <property type="evidence" value="ECO:0007669"/>
    <property type="project" value="InterPro"/>
</dbReference>
<organism evidence="12 13">
    <name type="scientific">Podospora didyma</name>
    <dbReference type="NCBI Taxonomy" id="330526"/>
    <lineage>
        <taxon>Eukaryota</taxon>
        <taxon>Fungi</taxon>
        <taxon>Dikarya</taxon>
        <taxon>Ascomycota</taxon>
        <taxon>Pezizomycotina</taxon>
        <taxon>Sordariomycetes</taxon>
        <taxon>Sordariomycetidae</taxon>
        <taxon>Sordariales</taxon>
        <taxon>Podosporaceae</taxon>
        <taxon>Podospora</taxon>
    </lineage>
</organism>
<feature type="compositionally biased region" description="Polar residues" evidence="10">
    <location>
        <begin position="422"/>
        <end position="444"/>
    </location>
</feature>
<evidence type="ECO:0000256" key="7">
    <source>
        <dbReference type="ARBA" id="ARBA00023136"/>
    </source>
</evidence>
<feature type="region of interest" description="Disordered" evidence="10">
    <location>
        <begin position="422"/>
        <end position="469"/>
    </location>
</feature>
<feature type="compositionally biased region" description="Polar residues" evidence="10">
    <location>
        <begin position="559"/>
        <end position="571"/>
    </location>
</feature>
<evidence type="ECO:0000256" key="3">
    <source>
        <dbReference type="ARBA" id="ARBA00022507"/>
    </source>
</evidence>
<evidence type="ECO:0000256" key="1">
    <source>
        <dbReference type="ARBA" id="ARBA00004141"/>
    </source>
</evidence>
<feature type="transmembrane region" description="Helical" evidence="11">
    <location>
        <begin position="77"/>
        <end position="98"/>
    </location>
</feature>
<dbReference type="InterPro" id="IPR001499">
    <property type="entry name" value="GPCR_STE3"/>
</dbReference>
<feature type="transmembrane region" description="Helical" evidence="11">
    <location>
        <begin position="118"/>
        <end position="139"/>
    </location>
</feature>
<dbReference type="PANTHER" id="PTHR28097:SF1">
    <property type="entry name" value="PHEROMONE A FACTOR RECEPTOR"/>
    <property type="match status" value="1"/>
</dbReference>
<evidence type="ECO:0000313" key="13">
    <source>
        <dbReference type="Proteomes" id="UP001285441"/>
    </source>
</evidence>
<dbReference type="PANTHER" id="PTHR28097">
    <property type="entry name" value="PHEROMONE A FACTOR RECEPTOR"/>
    <property type="match status" value="1"/>
</dbReference>
<evidence type="ECO:0000256" key="2">
    <source>
        <dbReference type="ARBA" id="ARBA00011085"/>
    </source>
</evidence>
<evidence type="ECO:0000256" key="11">
    <source>
        <dbReference type="SAM" id="Phobius"/>
    </source>
</evidence>
<dbReference type="AlphaFoldDB" id="A0AAE0NAI0"/>
<keyword evidence="5 11" id="KW-1133">Transmembrane helix</keyword>
<evidence type="ECO:0000256" key="8">
    <source>
        <dbReference type="ARBA" id="ARBA00023170"/>
    </source>
</evidence>
<keyword evidence="7 11" id="KW-0472">Membrane</keyword>
<evidence type="ECO:0000256" key="6">
    <source>
        <dbReference type="ARBA" id="ARBA00023040"/>
    </source>
</evidence>
<keyword evidence="4 11" id="KW-0812">Transmembrane</keyword>
<dbReference type="GO" id="GO:0000750">
    <property type="term" value="P:pheromone-dependent signal transduction involved in conjugation with cellular fusion"/>
    <property type="evidence" value="ECO:0007669"/>
    <property type="project" value="TreeGrafter"/>
</dbReference>
<evidence type="ECO:0000256" key="9">
    <source>
        <dbReference type="ARBA" id="ARBA00023224"/>
    </source>
</evidence>
<feature type="compositionally biased region" description="Polar residues" evidence="10">
    <location>
        <begin position="504"/>
        <end position="513"/>
    </location>
</feature>
<evidence type="ECO:0000256" key="10">
    <source>
        <dbReference type="SAM" id="MobiDB-lite"/>
    </source>
</evidence>
<keyword evidence="9" id="KW-0807">Transducer</keyword>
<dbReference type="Proteomes" id="UP001285441">
    <property type="component" value="Unassembled WGS sequence"/>
</dbReference>
<evidence type="ECO:0000313" key="12">
    <source>
        <dbReference type="EMBL" id="KAK3375449.1"/>
    </source>
</evidence>